<evidence type="ECO:0000256" key="4">
    <source>
        <dbReference type="ARBA" id="ARBA00023242"/>
    </source>
</evidence>
<dbReference type="EMBL" id="BKCP01002225">
    <property type="protein sequence ID" value="GER28071.1"/>
    <property type="molecule type" value="Genomic_DNA"/>
</dbReference>
<accession>A0A5A7P626</accession>
<keyword evidence="8" id="KW-1185">Reference proteome</keyword>
<evidence type="ECO:0000259" key="6">
    <source>
        <dbReference type="Pfam" id="PF07011"/>
    </source>
</evidence>
<proteinExistence type="inferred from homology"/>
<evidence type="ECO:0000256" key="1">
    <source>
        <dbReference type="ARBA" id="ARBA00004123"/>
    </source>
</evidence>
<dbReference type="PANTHER" id="PTHR33469:SF40">
    <property type="entry name" value="PROTEIN EARLY FLOWERING 4-LIKE"/>
    <property type="match status" value="1"/>
</dbReference>
<dbReference type="GO" id="GO:0042753">
    <property type="term" value="P:positive regulation of circadian rhythm"/>
    <property type="evidence" value="ECO:0007669"/>
    <property type="project" value="InterPro"/>
</dbReference>
<keyword evidence="4" id="KW-0539">Nucleus</keyword>
<comment type="subcellular location">
    <subcellularLocation>
        <location evidence="1">Nucleus</location>
    </subcellularLocation>
</comment>
<evidence type="ECO:0000256" key="2">
    <source>
        <dbReference type="ARBA" id="ARBA00009514"/>
    </source>
</evidence>
<dbReference type="GO" id="GO:0009649">
    <property type="term" value="P:entrainment of circadian clock"/>
    <property type="evidence" value="ECO:0007669"/>
    <property type="project" value="TreeGrafter"/>
</dbReference>
<feature type="region of interest" description="Disordered" evidence="5">
    <location>
        <begin position="1"/>
        <end position="33"/>
    </location>
</feature>
<dbReference type="GO" id="GO:0005634">
    <property type="term" value="C:nucleus"/>
    <property type="evidence" value="ECO:0007669"/>
    <property type="project" value="UniProtKB-SubCell"/>
</dbReference>
<reference evidence="8" key="1">
    <citation type="journal article" date="2019" name="Curr. Biol.">
        <title>Genome Sequence of Striga asiatica Provides Insight into the Evolution of Plant Parasitism.</title>
        <authorList>
            <person name="Yoshida S."/>
            <person name="Kim S."/>
            <person name="Wafula E.K."/>
            <person name="Tanskanen J."/>
            <person name="Kim Y.M."/>
            <person name="Honaas L."/>
            <person name="Yang Z."/>
            <person name="Spallek T."/>
            <person name="Conn C.E."/>
            <person name="Ichihashi Y."/>
            <person name="Cheong K."/>
            <person name="Cui S."/>
            <person name="Der J.P."/>
            <person name="Gundlach H."/>
            <person name="Jiao Y."/>
            <person name="Hori C."/>
            <person name="Ishida J.K."/>
            <person name="Kasahara H."/>
            <person name="Kiba T."/>
            <person name="Kim M.S."/>
            <person name="Koo N."/>
            <person name="Laohavisit A."/>
            <person name="Lee Y.H."/>
            <person name="Lumba S."/>
            <person name="McCourt P."/>
            <person name="Mortimer J.C."/>
            <person name="Mutuku J.M."/>
            <person name="Nomura T."/>
            <person name="Sasaki-Sekimoto Y."/>
            <person name="Seto Y."/>
            <person name="Wang Y."/>
            <person name="Wakatake T."/>
            <person name="Sakakibara H."/>
            <person name="Demura T."/>
            <person name="Yamaguchi S."/>
            <person name="Yoneyama K."/>
            <person name="Manabe R.I."/>
            <person name="Nelson D.C."/>
            <person name="Schulman A.H."/>
            <person name="Timko M.P."/>
            <person name="dePamphilis C.W."/>
            <person name="Choi D."/>
            <person name="Shirasu K."/>
        </authorList>
    </citation>
    <scope>NUCLEOTIDE SEQUENCE [LARGE SCALE GENOMIC DNA]</scope>
    <source>
        <strain evidence="8">cv. UVA1</strain>
    </source>
</reference>
<dbReference type="InterPro" id="IPR040462">
    <property type="entry name" value="EARLY_FLOWERING_4"/>
</dbReference>
<gene>
    <name evidence="7" type="ORF">STAS_03838</name>
</gene>
<feature type="domain" description="Protein EARLY FLOWERING 4" evidence="6">
    <location>
        <begin position="34"/>
        <end position="109"/>
    </location>
</feature>
<comment type="caution">
    <text evidence="7">The sequence shown here is derived from an EMBL/GenBank/DDBJ whole genome shotgun (WGS) entry which is preliminary data.</text>
</comment>
<evidence type="ECO:0000256" key="5">
    <source>
        <dbReference type="SAM" id="MobiDB-lite"/>
    </source>
</evidence>
<dbReference type="GO" id="GO:0048511">
    <property type="term" value="P:rhythmic process"/>
    <property type="evidence" value="ECO:0007669"/>
    <property type="project" value="UniProtKB-KW"/>
</dbReference>
<name>A0A5A7P626_STRAF</name>
<comment type="similarity">
    <text evidence="2">Belongs to the EARLY FLOWERING 4 family.</text>
</comment>
<dbReference type="PANTHER" id="PTHR33469">
    <property type="entry name" value="PROTEIN ELF4-LIKE 4"/>
    <property type="match status" value="1"/>
</dbReference>
<dbReference type="OrthoDB" id="1895690at2759"/>
<organism evidence="7 8">
    <name type="scientific">Striga asiatica</name>
    <name type="common">Asiatic witchweed</name>
    <name type="synonym">Buchnera asiatica</name>
    <dbReference type="NCBI Taxonomy" id="4170"/>
    <lineage>
        <taxon>Eukaryota</taxon>
        <taxon>Viridiplantae</taxon>
        <taxon>Streptophyta</taxon>
        <taxon>Embryophyta</taxon>
        <taxon>Tracheophyta</taxon>
        <taxon>Spermatophyta</taxon>
        <taxon>Magnoliopsida</taxon>
        <taxon>eudicotyledons</taxon>
        <taxon>Gunneridae</taxon>
        <taxon>Pentapetalae</taxon>
        <taxon>asterids</taxon>
        <taxon>lamiids</taxon>
        <taxon>Lamiales</taxon>
        <taxon>Orobanchaceae</taxon>
        <taxon>Buchnereae</taxon>
        <taxon>Striga</taxon>
    </lineage>
</organism>
<feature type="compositionally biased region" description="Low complexity" evidence="5">
    <location>
        <begin position="1"/>
        <end position="15"/>
    </location>
</feature>
<dbReference type="AlphaFoldDB" id="A0A5A7P626"/>
<protein>
    <submittedName>
        <fullName evidence="7">ELF4-like protein</fullName>
    </submittedName>
</protein>
<evidence type="ECO:0000313" key="7">
    <source>
        <dbReference type="EMBL" id="GER28071.1"/>
    </source>
</evidence>
<evidence type="ECO:0000313" key="8">
    <source>
        <dbReference type="Proteomes" id="UP000325081"/>
    </source>
</evidence>
<sequence>MDNTRQTLTTAAAARSLHEDTDGDEEADGEEPRDLEAWETLRNSFREVQSVLDRNRRLIQLANDNHMSKIPNNLAKNVDLIREISANISRVVRLYSDLSEKFSGIVHEQLLSCNQSTTEAGGP</sequence>
<evidence type="ECO:0000256" key="3">
    <source>
        <dbReference type="ARBA" id="ARBA00023108"/>
    </source>
</evidence>
<dbReference type="Pfam" id="PF07011">
    <property type="entry name" value="Elf4"/>
    <property type="match status" value="1"/>
</dbReference>
<dbReference type="Proteomes" id="UP000325081">
    <property type="component" value="Unassembled WGS sequence"/>
</dbReference>
<dbReference type="InterPro" id="IPR009741">
    <property type="entry name" value="EARLY_FLOWERING_4_dom"/>
</dbReference>
<keyword evidence="3" id="KW-0090">Biological rhythms</keyword>